<evidence type="ECO:0000256" key="1">
    <source>
        <dbReference type="SAM" id="SignalP"/>
    </source>
</evidence>
<dbReference type="SUPFAM" id="SSF48208">
    <property type="entry name" value="Six-hairpin glycosidases"/>
    <property type="match status" value="1"/>
</dbReference>
<dbReference type="InterPro" id="IPR006775">
    <property type="entry name" value="GH116_catalytic"/>
</dbReference>
<keyword evidence="4" id="KW-1185">Reference proteome</keyword>
<feature type="signal peptide" evidence="1">
    <location>
        <begin position="1"/>
        <end position="21"/>
    </location>
</feature>
<dbReference type="RefSeq" id="WP_146783581.1">
    <property type="nucleotide sequence ID" value="NZ_BAABIO010000006.1"/>
</dbReference>
<evidence type="ECO:0000313" key="3">
    <source>
        <dbReference type="EMBL" id="QEC55251.1"/>
    </source>
</evidence>
<dbReference type="Pfam" id="PF14614">
    <property type="entry name" value="DUF4450"/>
    <property type="match status" value="1"/>
</dbReference>
<dbReference type="OrthoDB" id="49490at2"/>
<dbReference type="Proteomes" id="UP000321204">
    <property type="component" value="Chromosome"/>
</dbReference>
<dbReference type="InterPro" id="IPR028028">
    <property type="entry name" value="DUF4450"/>
</dbReference>
<organism evidence="3 4">
    <name type="scientific">Flavisolibacter ginsenosidimutans</name>
    <dbReference type="NCBI Taxonomy" id="661481"/>
    <lineage>
        <taxon>Bacteria</taxon>
        <taxon>Pseudomonadati</taxon>
        <taxon>Bacteroidota</taxon>
        <taxon>Chitinophagia</taxon>
        <taxon>Chitinophagales</taxon>
        <taxon>Chitinophagaceae</taxon>
        <taxon>Flavisolibacter</taxon>
    </lineage>
</organism>
<dbReference type="InterPro" id="IPR012341">
    <property type="entry name" value="6hp_glycosidase-like_sf"/>
</dbReference>
<dbReference type="CDD" id="cd11747">
    <property type="entry name" value="GH94N_like_1"/>
    <property type="match status" value="1"/>
</dbReference>
<name>A0A5B8UF01_9BACT</name>
<dbReference type="GO" id="GO:0005975">
    <property type="term" value="P:carbohydrate metabolic process"/>
    <property type="evidence" value="ECO:0007669"/>
    <property type="project" value="InterPro"/>
</dbReference>
<dbReference type="AlphaFoldDB" id="A0A5B8UF01"/>
<accession>A0A5B8UF01</accession>
<reference evidence="3 4" key="1">
    <citation type="journal article" date="2015" name="Int. J. Syst. Evol. Microbiol.">
        <title>Flavisolibacter ginsenosidimutans sp. nov., with ginsenoside-converting activity isolated from soil used for cultivating ginseng.</title>
        <authorList>
            <person name="Zhao Y."/>
            <person name="Liu Q."/>
            <person name="Kang M.S."/>
            <person name="Jin F."/>
            <person name="Yu H."/>
            <person name="Im W.T."/>
        </authorList>
    </citation>
    <scope>NUCLEOTIDE SEQUENCE [LARGE SCALE GENOMIC DNA]</scope>
    <source>
        <strain evidence="3 4">Gsoil 636</strain>
    </source>
</reference>
<sequence>MNSRSLALLSCLLFVCDGLLAQSQASLWHGIEREVHYKPEGEDFVLVKGTRRFNRALYGSNTAFRVEAGDLPEFAMYLPGMGGNLKFGFVKDNNSKWIINATKIESRYRAGSMLYKIEDPLLGSGQLLLTVLALNDDEGMVVKAEGKNLSSDIKLIVAFGGATGTKFSRDGDIGADPESSFYLKPEYCKNNVYALSKNAFFLQFGAKAVSEEERYEIQHLPRQNADTANKKSSVKFISGEFPRSAQLKVSDAAQQDSPLSFFTSVSSATPALAAQVFFSRAPLYFLVRNGKTESSKQNLEDVFTKAEMAREQLAKRIKVSTPDAYINTLGGALSMAADAIWEAPSYLHGAVAWRMRLNGWRGPYVADVLGWHDRARQHFSSYALSQVTSPADGPVVMDTALHLGRGAEKMGTSLFSSGYISRNPGNNKVAHHYDMNLVFVDELLNHFNWTGDTAYVRQMWPLLVRHLDWEKRNFDRDGDGLYDAYAAIWASDALQYSGGGVAHSSAYNYRANKAAAALAKLIGENSEPYQKEADKILAAMQKELWLKDKGWFAEYKDLLGEKLVHPSAGLWTVYHAVDSHVPDAFETYQLLQYVNNEIPHIPVRAKGFTDTSLYTLSTTNWQPYTWSLNNVALAELLHTSLAYWQGGQNEEAFKLWKSSLVESMYFGASPGNFQQLSFYDAVRGELYRDFADPIGMAGRSLVEGLFGIEPDLLRNKLVIKPGFPSAWNQASLTTPDIDYSFQRKGDVDSYSFKTKFAKPLQLSLQVKARLDGIESVLVNGKKVAWTLDSTAVEQPLLQVNAPAAKAFLIQLNWKGNKLEHFVTKAVYNEGESINFTTKNARFVACFDPQNALGNQKFSSQNFHATVNAKGGTKTFFLQVRQGDFRYWLPVVFKAEGTIRKATILEANILRNYEKVDLAPFFNDDVKNIFRNQYFSPRPKTTTLQLPTQGIGNWAYPLTAANIDDEGLRKRAGEKNEIITENKIPFATPSGAGAKNIAFASQWDVYPKTITVPLQGQSSRACLLMAGSTNPMQSRMTNGEVIVRYKDGSSDTLQLKNPDNWWPVEQDYYEDGFAFTTGAPKPLRVYLKSGEDTKTFQQFITIKGFSNRGIDGGAATVLEMPLNDKKELSSLTVRAVANDVVIGLMALTLVR</sequence>
<keyword evidence="1" id="KW-0732">Signal</keyword>
<feature type="domain" description="Glycosyl-hydrolase family 116 catalytic region" evidence="2">
    <location>
        <begin position="430"/>
        <end position="545"/>
    </location>
</feature>
<dbReference type="KEGG" id="fgg:FSB75_04800"/>
<feature type="chain" id="PRO_5022695700" evidence="1">
    <location>
        <begin position="22"/>
        <end position="1150"/>
    </location>
</feature>
<protein>
    <submittedName>
        <fullName evidence="3">DUF4450 domain-containing protein</fullName>
    </submittedName>
</protein>
<evidence type="ECO:0000259" key="2">
    <source>
        <dbReference type="Pfam" id="PF04685"/>
    </source>
</evidence>
<dbReference type="Gene3D" id="1.50.10.10">
    <property type="match status" value="1"/>
</dbReference>
<dbReference type="Pfam" id="PF04685">
    <property type="entry name" value="DUF608"/>
    <property type="match status" value="1"/>
</dbReference>
<dbReference type="GO" id="GO:0004553">
    <property type="term" value="F:hydrolase activity, hydrolyzing O-glycosyl compounds"/>
    <property type="evidence" value="ECO:0007669"/>
    <property type="project" value="InterPro"/>
</dbReference>
<dbReference type="EMBL" id="CP042433">
    <property type="protein sequence ID" value="QEC55251.1"/>
    <property type="molecule type" value="Genomic_DNA"/>
</dbReference>
<evidence type="ECO:0000313" key="4">
    <source>
        <dbReference type="Proteomes" id="UP000321204"/>
    </source>
</evidence>
<proteinExistence type="predicted"/>
<dbReference type="InterPro" id="IPR008928">
    <property type="entry name" value="6-hairpin_glycosidase_sf"/>
</dbReference>
<gene>
    <name evidence="3" type="ORF">FSB75_04800</name>
</gene>